<feature type="domain" description="Metallo-beta-lactamase" evidence="1">
    <location>
        <begin position="10"/>
        <end position="209"/>
    </location>
</feature>
<dbReference type="SMART" id="SM00849">
    <property type="entry name" value="Lactamase_B"/>
    <property type="match status" value="1"/>
</dbReference>
<dbReference type="PANTHER" id="PTHR42951">
    <property type="entry name" value="METALLO-BETA-LACTAMASE DOMAIN-CONTAINING"/>
    <property type="match status" value="1"/>
</dbReference>
<dbReference type="Gene3D" id="3.60.15.10">
    <property type="entry name" value="Ribonuclease Z/Hydroxyacylglutathione hydrolase-like"/>
    <property type="match status" value="1"/>
</dbReference>
<proteinExistence type="predicted"/>
<dbReference type="EMBL" id="JBHSUS010000001">
    <property type="protein sequence ID" value="MFC6441445.1"/>
    <property type="molecule type" value="Genomic_DNA"/>
</dbReference>
<reference evidence="3" key="1">
    <citation type="journal article" date="2019" name="Int. J. Syst. Evol. Microbiol.">
        <title>The Global Catalogue of Microorganisms (GCM) 10K type strain sequencing project: providing services to taxonomists for standard genome sequencing and annotation.</title>
        <authorList>
            <consortium name="The Broad Institute Genomics Platform"/>
            <consortium name="The Broad Institute Genome Sequencing Center for Infectious Disease"/>
            <person name="Wu L."/>
            <person name="Ma J."/>
        </authorList>
    </citation>
    <scope>NUCLEOTIDE SEQUENCE [LARGE SCALE GENOMIC DNA]</scope>
    <source>
        <strain evidence="3">CGMCC 1.16031</strain>
    </source>
</reference>
<accession>A0ABW1XQA1</accession>
<dbReference type="InterPro" id="IPR036866">
    <property type="entry name" value="RibonucZ/Hydroxyglut_hydro"/>
</dbReference>
<comment type="caution">
    <text evidence="2">The sequence shown here is derived from an EMBL/GenBank/DDBJ whole genome shotgun (WGS) entry which is preliminary data.</text>
</comment>
<keyword evidence="3" id="KW-1185">Reference proteome</keyword>
<dbReference type="Proteomes" id="UP001596364">
    <property type="component" value="Unassembled WGS sequence"/>
</dbReference>
<evidence type="ECO:0000313" key="3">
    <source>
        <dbReference type="Proteomes" id="UP001596364"/>
    </source>
</evidence>
<name>A0ABW1XQA1_9ALTE</name>
<dbReference type="SUPFAM" id="SSF56281">
    <property type="entry name" value="Metallo-hydrolase/oxidoreductase"/>
    <property type="match status" value="1"/>
</dbReference>
<dbReference type="Pfam" id="PF00753">
    <property type="entry name" value="Lactamase_B"/>
    <property type="match status" value="1"/>
</dbReference>
<dbReference type="RefSeq" id="WP_131257793.1">
    <property type="nucleotide sequence ID" value="NZ_JBHSUS010000001.1"/>
</dbReference>
<dbReference type="PANTHER" id="PTHR42951:SF17">
    <property type="entry name" value="METALLO-BETA-LACTAMASE DOMAIN-CONTAINING PROTEIN"/>
    <property type="match status" value="1"/>
</dbReference>
<gene>
    <name evidence="2" type="ORF">ACFP85_14930</name>
</gene>
<dbReference type="InterPro" id="IPR001279">
    <property type="entry name" value="Metallo-B-lactamas"/>
</dbReference>
<protein>
    <submittedName>
        <fullName evidence="2">MBL fold metallo-hydrolase</fullName>
    </submittedName>
</protein>
<evidence type="ECO:0000313" key="2">
    <source>
        <dbReference type="EMBL" id="MFC6441445.1"/>
    </source>
</evidence>
<evidence type="ECO:0000259" key="1">
    <source>
        <dbReference type="SMART" id="SM00849"/>
    </source>
</evidence>
<organism evidence="2 3">
    <name type="scientific">Pseudobowmanella zhangzhouensis</name>
    <dbReference type="NCBI Taxonomy" id="1537679"/>
    <lineage>
        <taxon>Bacteria</taxon>
        <taxon>Pseudomonadati</taxon>
        <taxon>Pseudomonadota</taxon>
        <taxon>Gammaproteobacteria</taxon>
        <taxon>Alteromonadales</taxon>
        <taxon>Alteromonadaceae</taxon>
    </lineage>
</organism>
<dbReference type="InterPro" id="IPR050855">
    <property type="entry name" value="NDM-1-like"/>
</dbReference>
<sequence>MKLHILDGYIQKIYLVEYPHGLLLLDGCSRPDVSLLRDFIQQTLARPFSDLKLVVVTHMHPDHAGAAHTLRDLTGCQIISGVVERPWYRGMSGWLMFATDLILTQWVAGRIGKRRQNVWYSPLLRPDRQLADGQLLPGFEDWQVVTTPGHTDRDISLWHMPSNKMYVADLMVQVKGRFCPPFPVFHPNQYRASLHKVRAMQPAALWLAHVGEVTLTDAQFEHVLTLAPNKPKTHWRATKLKVRQLILRTSKN</sequence>